<sequence>MSAVIQPDAAQILMKAYVNAYKALAVPSHQASKIIGVDPSTLSRKSNKGFAVDSKQAELQMHFIRLYRSLYALGGGDTEFMQHWFSTYNKVLKGTPNELCLKIDGLLKTNGYLDAMRGKV</sequence>
<name>A0ABY7AJC9_9ALTE</name>
<protein>
    <submittedName>
        <fullName evidence="3">DUF2384 domain-containing protein</fullName>
    </submittedName>
</protein>
<accession>A0ABY7AJC9</accession>
<evidence type="ECO:0000313" key="3">
    <source>
        <dbReference type="EMBL" id="WAJ69695.1"/>
    </source>
</evidence>
<dbReference type="Pfam" id="PF20432">
    <property type="entry name" value="Xre-like-HTH"/>
    <property type="match status" value="1"/>
</dbReference>
<organism evidence="3 4">
    <name type="scientific">Catenovulum adriaticum</name>
    <dbReference type="NCBI Taxonomy" id="2984846"/>
    <lineage>
        <taxon>Bacteria</taxon>
        <taxon>Pseudomonadati</taxon>
        <taxon>Pseudomonadota</taxon>
        <taxon>Gammaproteobacteria</taxon>
        <taxon>Alteromonadales</taxon>
        <taxon>Alteromonadaceae</taxon>
        <taxon>Catenovulum</taxon>
    </lineage>
</organism>
<proteinExistence type="predicted"/>
<evidence type="ECO:0000259" key="2">
    <source>
        <dbReference type="Pfam" id="PF20432"/>
    </source>
</evidence>
<dbReference type="EMBL" id="CP109965">
    <property type="protein sequence ID" value="WAJ69695.1"/>
    <property type="molecule type" value="Genomic_DNA"/>
</dbReference>
<dbReference type="Pfam" id="PF09722">
    <property type="entry name" value="Xre_MbcA_ParS_C"/>
    <property type="match status" value="1"/>
</dbReference>
<feature type="domain" description="Antitoxin Xre-like helix-turn-helix" evidence="2">
    <location>
        <begin position="4"/>
        <end position="63"/>
    </location>
</feature>
<dbReference type="Proteomes" id="UP001163726">
    <property type="component" value="Chromosome"/>
</dbReference>
<evidence type="ECO:0000259" key="1">
    <source>
        <dbReference type="Pfam" id="PF09722"/>
    </source>
</evidence>
<keyword evidence="4" id="KW-1185">Reference proteome</keyword>
<gene>
    <name evidence="3" type="ORF">OLW01_11090</name>
</gene>
<dbReference type="RefSeq" id="WP_268073979.1">
    <property type="nucleotide sequence ID" value="NZ_CP109965.1"/>
</dbReference>
<dbReference type="InterPro" id="IPR024467">
    <property type="entry name" value="Xre/MbcA/ParS-like_toxin-bd"/>
</dbReference>
<feature type="domain" description="Antitoxin Xre/MbcA/ParS-like toxin-binding" evidence="1">
    <location>
        <begin position="69"/>
        <end position="118"/>
    </location>
</feature>
<dbReference type="InterPro" id="IPR046847">
    <property type="entry name" value="Xre-like_HTH"/>
</dbReference>
<evidence type="ECO:0000313" key="4">
    <source>
        <dbReference type="Proteomes" id="UP001163726"/>
    </source>
</evidence>
<reference evidence="3" key="1">
    <citation type="submission" date="2022-10" db="EMBL/GenBank/DDBJ databases">
        <title>Catenovulum adriacola sp. nov. isolated in the Harbour of Susak.</title>
        <authorList>
            <person name="Schoch T."/>
            <person name="Reich S.J."/>
            <person name="Stoeferle S."/>
            <person name="Flaiz M."/>
            <person name="Kazda M."/>
            <person name="Riedel C.U."/>
            <person name="Duerre P."/>
        </authorList>
    </citation>
    <scope>NUCLEOTIDE SEQUENCE</scope>
    <source>
        <strain evidence="3">TS8</strain>
    </source>
</reference>